<dbReference type="InterPro" id="IPR040761">
    <property type="entry name" value="Tli4_N"/>
</dbReference>
<reference evidence="4 5" key="1">
    <citation type="submission" date="2019-12" db="EMBL/GenBank/DDBJ databases">
        <title>Novel species isolated from a subtropical stream in China.</title>
        <authorList>
            <person name="Lu H."/>
        </authorList>
    </citation>
    <scope>NUCLEOTIDE SEQUENCE [LARGE SCALE GENOMIC DNA]</scope>
    <source>
        <strain evidence="4 5">FT127W</strain>
    </source>
</reference>
<gene>
    <name evidence="4" type="ORF">GTP77_02360</name>
</gene>
<evidence type="ECO:0000313" key="4">
    <source>
        <dbReference type="EMBL" id="MYN06174.1"/>
    </source>
</evidence>
<evidence type="ECO:0000256" key="1">
    <source>
        <dbReference type="SAM" id="Phobius"/>
    </source>
</evidence>
<feature type="transmembrane region" description="Helical" evidence="1">
    <location>
        <begin position="15"/>
        <end position="32"/>
    </location>
</feature>
<evidence type="ECO:0000259" key="2">
    <source>
        <dbReference type="Pfam" id="PF18426"/>
    </source>
</evidence>
<name>A0A7X4KJL8_9BURK</name>
<organism evidence="4 5">
    <name type="scientific">Pseudoduganella aquatica</name>
    <dbReference type="NCBI Taxonomy" id="2660641"/>
    <lineage>
        <taxon>Bacteria</taxon>
        <taxon>Pseudomonadati</taxon>
        <taxon>Pseudomonadota</taxon>
        <taxon>Betaproteobacteria</taxon>
        <taxon>Burkholderiales</taxon>
        <taxon>Oxalobacteraceae</taxon>
        <taxon>Telluria group</taxon>
        <taxon>Pseudoduganella</taxon>
    </lineage>
</organism>
<keyword evidence="5" id="KW-1185">Reference proteome</keyword>
<keyword evidence="1" id="KW-1133">Transmembrane helix</keyword>
<sequence>MSTQPGRSLGSRLKLVWIVLSLLGGVWLVRIIQENHMKARIAEMPTKTVCVGRFLIDVPKQAIISFGRTRLAGWRISVDYDETESAFKTQLLEKEKELRGQKNMKGWESLESVTEIETAGVSGKVLVFNRKWAHHYEFGERVETTSAAILGFARTQGVSFQFRADYRDTKNVPGLVQIFKQLRTRDGNKIPTEPGFCFENSLIADPLMASQSESTVMFAGLPGHPDLAIALSTTAGLKIDRTLLQRDADGNFRQDYSSAIHNFRLGERTVNGFGGQELMDRVRERSGVTGHDFEWEAYSKKDSVFTPKISLEMSTGHGRPGGPVQSSLSDVEAIALWDKMLSSLRLRPTAPSN</sequence>
<comment type="caution">
    <text evidence="4">The sequence shown here is derived from an EMBL/GenBank/DDBJ whole genome shotgun (WGS) entry which is preliminary data.</text>
</comment>
<dbReference type="EMBL" id="WWCU01000002">
    <property type="protein sequence ID" value="MYN06174.1"/>
    <property type="molecule type" value="Genomic_DNA"/>
</dbReference>
<dbReference type="InterPro" id="IPR041290">
    <property type="entry name" value="Tli4_C"/>
</dbReference>
<keyword evidence="1" id="KW-0812">Transmembrane</keyword>
<dbReference type="Proteomes" id="UP000450676">
    <property type="component" value="Unassembled WGS sequence"/>
</dbReference>
<evidence type="ECO:0000313" key="5">
    <source>
        <dbReference type="Proteomes" id="UP000450676"/>
    </source>
</evidence>
<evidence type="ECO:0000259" key="3">
    <source>
        <dbReference type="Pfam" id="PF18443"/>
    </source>
</evidence>
<dbReference type="RefSeq" id="WP_161070565.1">
    <property type="nucleotide sequence ID" value="NZ_CP086370.1"/>
</dbReference>
<proteinExistence type="predicted"/>
<dbReference type="Pfam" id="PF18426">
    <property type="entry name" value="Tli4_C"/>
    <property type="match status" value="1"/>
</dbReference>
<dbReference type="AlphaFoldDB" id="A0A7X4KJL8"/>
<protein>
    <recommendedName>
        <fullName evidence="6">Tle cognate immunity protein 4 C-terminal domain-containing protein</fullName>
    </recommendedName>
</protein>
<feature type="domain" description="Tle cognate immunity protein 4 N-terminal" evidence="3">
    <location>
        <begin position="47"/>
        <end position="168"/>
    </location>
</feature>
<accession>A0A7X4KJL8</accession>
<dbReference type="Pfam" id="PF18443">
    <property type="entry name" value="Tli4_N"/>
    <property type="match status" value="1"/>
</dbReference>
<keyword evidence="1" id="KW-0472">Membrane</keyword>
<evidence type="ECO:0008006" key="6">
    <source>
        <dbReference type="Google" id="ProtNLM"/>
    </source>
</evidence>
<feature type="domain" description="Tle cognate immunity protein 4 C-terminal" evidence="2">
    <location>
        <begin position="189"/>
        <end position="349"/>
    </location>
</feature>